<dbReference type="Proteomes" id="UP000035170">
    <property type="component" value="Unassembled WGS sequence"/>
</dbReference>
<dbReference type="SUPFAM" id="SSF56801">
    <property type="entry name" value="Acetyl-CoA synthetase-like"/>
    <property type="match status" value="1"/>
</dbReference>
<evidence type="ECO:0000313" key="3">
    <source>
        <dbReference type="EMBL" id="KLN56567.1"/>
    </source>
</evidence>
<feature type="domain" description="AMP-dependent synthetase/ligase" evidence="2">
    <location>
        <begin position="47"/>
        <end position="428"/>
    </location>
</feature>
<dbReference type="RefSeq" id="WP_047784488.1">
    <property type="nucleotide sequence ID" value="NZ_JZWI01000010.1"/>
</dbReference>
<evidence type="ECO:0000313" key="4">
    <source>
        <dbReference type="Proteomes" id="UP000035170"/>
    </source>
</evidence>
<dbReference type="AlphaFoldDB" id="A0A0H2M719"/>
<dbReference type="InterPro" id="IPR042099">
    <property type="entry name" value="ANL_N_sf"/>
</dbReference>
<dbReference type="EC" id="1.2.1.30" evidence="3"/>
<dbReference type="InterPro" id="IPR020845">
    <property type="entry name" value="AMP-binding_CS"/>
</dbReference>
<comment type="caution">
    <text evidence="3">The sequence shown here is derived from an EMBL/GenBank/DDBJ whole genome shotgun (WGS) entry which is preliminary data.</text>
</comment>
<dbReference type="Gene3D" id="3.40.50.12780">
    <property type="entry name" value="N-terminal domain of ligase-like"/>
    <property type="match status" value="1"/>
</dbReference>
<comment type="similarity">
    <text evidence="1">Belongs to the ATP-dependent AMP-binding enzyme family.</text>
</comment>
<keyword evidence="4" id="KW-1185">Reference proteome</keyword>
<dbReference type="GO" id="GO:0006631">
    <property type="term" value="P:fatty acid metabolic process"/>
    <property type="evidence" value="ECO:0007669"/>
    <property type="project" value="TreeGrafter"/>
</dbReference>
<dbReference type="InterPro" id="IPR000873">
    <property type="entry name" value="AMP-dep_synth/lig_dom"/>
</dbReference>
<dbReference type="EMBL" id="JZWI01000010">
    <property type="protein sequence ID" value="KLN56567.1"/>
    <property type="molecule type" value="Genomic_DNA"/>
</dbReference>
<proteinExistence type="inferred from homology"/>
<dbReference type="GO" id="GO:0031956">
    <property type="term" value="F:medium-chain fatty acid-CoA ligase activity"/>
    <property type="evidence" value="ECO:0007669"/>
    <property type="project" value="TreeGrafter"/>
</dbReference>
<dbReference type="PANTHER" id="PTHR43201:SF8">
    <property type="entry name" value="ACYL-COA SYNTHETASE FAMILY MEMBER 3"/>
    <property type="match status" value="1"/>
</dbReference>
<dbReference type="GO" id="GO:0047683">
    <property type="term" value="F:aryl-aldehyde dehydrogenase (NADP+) activity"/>
    <property type="evidence" value="ECO:0007669"/>
    <property type="project" value="UniProtKB-EC"/>
</dbReference>
<organism evidence="3 4">
    <name type="scientific">Variovorax paradoxus</name>
    <dbReference type="NCBI Taxonomy" id="34073"/>
    <lineage>
        <taxon>Bacteria</taxon>
        <taxon>Pseudomonadati</taxon>
        <taxon>Pseudomonadota</taxon>
        <taxon>Betaproteobacteria</taxon>
        <taxon>Burkholderiales</taxon>
        <taxon>Comamonadaceae</taxon>
        <taxon>Variovorax</taxon>
    </lineage>
</organism>
<accession>A0A0H2M719</accession>
<evidence type="ECO:0000256" key="1">
    <source>
        <dbReference type="ARBA" id="ARBA00006432"/>
    </source>
</evidence>
<keyword evidence="3" id="KW-0560">Oxidoreductase</keyword>
<evidence type="ECO:0000259" key="2">
    <source>
        <dbReference type="Pfam" id="PF00501"/>
    </source>
</evidence>
<gene>
    <name evidence="3" type="primary">car1</name>
    <name evidence="3" type="ORF">VPARA_21460</name>
</gene>
<dbReference type="PATRIC" id="fig|34073.19.peg.2200"/>
<sequence length="605" mass="66046">MKDDDFLLDQSQIAPPRTVRIDFDDGSFALRSPMALKPYARCIGEWLERWARETPEALAFAERDDSGEGWRKLDYRALREAVGAVAQALLNLELPAEKPIVILSDNAIDHAVLMLAAMHIGRTACSLSSAYSRMAKDPSRLHGMLQALQPALIYASDAKVYGGALAGCGVEAPAVFSRNANAHAGAMTFEKLLATQETPAVMQAYEAILPDTHAKYLLTSGSTGKPKVVINTHRMLCANQQMMAQTWRFLAQEQPVLVDWLPWSHTFGGNHNLHMVLAHGGALYIDEGRPAPGLIEKTVRNLREVKPTLLFNVPRGFDMLLPFLEADDALAREVLSRLRLAFYAAAALAPSTWQRLEAVAQRVRPERPLWLTTSWGATETSPAITSAHWKLDGAGCIGAPLPGLELKFVPNGQKLEMRVKGVSVFPGYRHAPRETAEAFDEEGYYRIGDAGFLANPAEPSQGVIFNGRVAEDFKLSSGTWVSVGTLRVKLVSMLAPHVQDVVLTGHDRDEIGMLVFASPQAASLAPQTLAGRIAEVLRTLRGEGAGSSQCPTRALLLAEPPNLDAGEITDKGYINQRAVLTRRAAEVARLHAGADHDLQIIRLRD</sequence>
<reference evidence="3 4" key="1">
    <citation type="submission" date="2015-03" db="EMBL/GenBank/DDBJ databases">
        <title>Genome sequence of Variovorax paradoxus TBEA6.</title>
        <authorList>
            <person name="Poehlein A."/>
            <person name="Schuldes J."/>
            <person name="Wuebbeler J.H."/>
            <person name="Hiessl S."/>
            <person name="Steinbuechel A."/>
            <person name="Daniel R."/>
        </authorList>
    </citation>
    <scope>NUCLEOTIDE SEQUENCE [LARGE SCALE GENOMIC DNA]</scope>
    <source>
        <strain evidence="3 4">TBEA6</strain>
    </source>
</reference>
<protein>
    <submittedName>
        <fullName evidence="3">Carboxylic acid reductase</fullName>
        <ecNumber evidence="3">1.2.1.-</ecNumber>
        <ecNumber evidence="3">1.2.1.30</ecNumber>
    </submittedName>
</protein>
<dbReference type="Pfam" id="PF00501">
    <property type="entry name" value="AMP-binding"/>
    <property type="match status" value="1"/>
</dbReference>
<dbReference type="PROSITE" id="PS00455">
    <property type="entry name" value="AMP_BINDING"/>
    <property type="match status" value="1"/>
</dbReference>
<dbReference type="PANTHER" id="PTHR43201">
    <property type="entry name" value="ACYL-COA SYNTHETASE"/>
    <property type="match status" value="1"/>
</dbReference>
<dbReference type="EC" id="1.2.1.-" evidence="3"/>
<name>A0A0H2M719_VARPD</name>
<dbReference type="Pfam" id="PF23562">
    <property type="entry name" value="AMP-binding_C_3"/>
    <property type="match status" value="1"/>
</dbReference>